<comment type="caution">
    <text evidence="1">The sequence shown here is derived from an EMBL/GenBank/DDBJ whole genome shotgun (WGS) entry which is preliminary data.</text>
</comment>
<gene>
    <name evidence="1" type="ORF">H7965_24500</name>
</gene>
<dbReference type="Proteomes" id="UP000600101">
    <property type="component" value="Unassembled WGS sequence"/>
</dbReference>
<dbReference type="RefSeq" id="WP_186773193.1">
    <property type="nucleotide sequence ID" value="NZ_JACOMF010000055.1"/>
</dbReference>
<reference evidence="1" key="1">
    <citation type="submission" date="2020-08" db="EMBL/GenBank/DDBJ databases">
        <authorList>
            <person name="Hu Y."/>
            <person name="Nguyen S.V."/>
            <person name="Li F."/>
            <person name="Fanning S."/>
        </authorList>
    </citation>
    <scope>NUCLEOTIDE SEQUENCE</scope>
    <source>
        <strain evidence="1">SYSU D8009</strain>
    </source>
</reference>
<name>A0A9X0R294_9PROT</name>
<evidence type="ECO:0000313" key="2">
    <source>
        <dbReference type="Proteomes" id="UP000600101"/>
    </source>
</evidence>
<keyword evidence="2" id="KW-1185">Reference proteome</keyword>
<proteinExistence type="predicted"/>
<evidence type="ECO:0000313" key="1">
    <source>
        <dbReference type="EMBL" id="MBC4018441.1"/>
    </source>
</evidence>
<dbReference type="AlphaFoldDB" id="A0A9X0R294"/>
<protein>
    <submittedName>
        <fullName evidence="1">Uncharacterized protein</fullName>
    </submittedName>
</protein>
<dbReference type="EMBL" id="JACOMF010000055">
    <property type="protein sequence ID" value="MBC4018441.1"/>
    <property type="molecule type" value="Genomic_DNA"/>
</dbReference>
<organism evidence="1 2">
    <name type="scientific">Siccirubricoccus deserti</name>
    <dbReference type="NCBI Taxonomy" id="2013562"/>
    <lineage>
        <taxon>Bacteria</taxon>
        <taxon>Pseudomonadati</taxon>
        <taxon>Pseudomonadota</taxon>
        <taxon>Alphaproteobacteria</taxon>
        <taxon>Acetobacterales</taxon>
        <taxon>Roseomonadaceae</taxon>
        <taxon>Siccirubricoccus</taxon>
    </lineage>
</organism>
<accession>A0A9X0R294</accession>
<sequence>MNAAANLAGFDASWLSFTGTEIRIGWNGLSYTGGTVEVDFTAPAPATQALLGAGLLGLTMGRRRGQNARLSPA</sequence>